<organism evidence="1 2">
    <name type="scientific">Paenibacillus polymyxa</name>
    <name type="common">Bacillus polymyxa</name>
    <dbReference type="NCBI Taxonomy" id="1406"/>
    <lineage>
        <taxon>Bacteria</taxon>
        <taxon>Bacillati</taxon>
        <taxon>Bacillota</taxon>
        <taxon>Bacilli</taxon>
        <taxon>Bacillales</taxon>
        <taxon>Paenibacillaceae</taxon>
        <taxon>Paenibacillus</taxon>
    </lineage>
</organism>
<dbReference type="Proteomes" id="UP001055784">
    <property type="component" value="Chromosome"/>
</dbReference>
<evidence type="ECO:0000313" key="1">
    <source>
        <dbReference type="EMBL" id="URJ50991.1"/>
    </source>
</evidence>
<dbReference type="AlphaFoldDB" id="A0AAE9IE70"/>
<reference evidence="1" key="1">
    <citation type="submission" date="2022-11" db="EMBL/GenBank/DDBJ databases">
        <authorList>
            <person name="Vasilchenko N.G."/>
            <person name="Prazdnova E.V."/>
            <person name="Gorovtsov A.V."/>
            <person name="Chistyakov V.A."/>
            <person name="Pak M.L."/>
        </authorList>
    </citation>
    <scope>NUCLEOTIDE SEQUENCE</scope>
    <source>
        <strain evidence="1">R 4.5</strain>
    </source>
</reference>
<name>A0AAE9IE70_PAEPO</name>
<accession>A0AAE9IE70</accession>
<sequence>MKINLLYRDEKTIDGTRRLMRFPLLRNEVNGTRISGKKCAMHWWQGATAARRLKHTYRKRNAFLPDCKGPKQA</sequence>
<dbReference type="RefSeq" id="WP_250260814.1">
    <property type="nucleotide sequence ID" value="NZ_CP097770.1"/>
</dbReference>
<proteinExistence type="predicted"/>
<protein>
    <submittedName>
        <fullName evidence="1">Uncharacterized protein</fullName>
    </submittedName>
</protein>
<evidence type="ECO:0000313" key="2">
    <source>
        <dbReference type="Proteomes" id="UP001055784"/>
    </source>
</evidence>
<gene>
    <name evidence="1" type="ORF">MF626_000379</name>
</gene>
<dbReference type="EMBL" id="CP097770">
    <property type="protein sequence ID" value="URJ50991.1"/>
    <property type="molecule type" value="Genomic_DNA"/>
</dbReference>